<feature type="domain" description="DUF1468" evidence="2">
    <location>
        <begin position="7"/>
        <end position="158"/>
    </location>
</feature>
<gene>
    <name evidence="3" type="ORF">L0635_09590</name>
</gene>
<feature type="transmembrane region" description="Helical" evidence="1">
    <location>
        <begin position="94"/>
        <end position="127"/>
    </location>
</feature>
<keyword evidence="1" id="KW-1133">Transmembrane helix</keyword>
<reference evidence="3 4" key="1">
    <citation type="submission" date="2022-02" db="EMBL/GenBank/DDBJ databases">
        <title>Study of halophilic communities from a Mexican lake.</title>
        <authorList>
            <person name="Hernandez-Soto L.M."/>
            <person name="Martinez-Abarca F."/>
            <person name="Ramirez-Saad H.C."/>
            <person name="Aguirre-Garrido J.F."/>
        </authorList>
    </citation>
    <scope>NUCLEOTIDE SEQUENCE [LARGE SCALE GENOMIC DNA]</scope>
    <source>
        <strain evidence="3 4">Hjan13</strain>
    </source>
</reference>
<keyword evidence="4" id="KW-1185">Reference proteome</keyword>
<dbReference type="Pfam" id="PF07331">
    <property type="entry name" value="TctB"/>
    <property type="match status" value="1"/>
</dbReference>
<name>A0ABT4IUJ0_9GAMM</name>
<dbReference type="Proteomes" id="UP001321125">
    <property type="component" value="Unassembled WGS sequence"/>
</dbReference>
<accession>A0ABT4IUJ0</accession>
<keyword evidence="1" id="KW-0812">Transmembrane</keyword>
<proteinExistence type="predicted"/>
<feature type="transmembrane region" description="Helical" evidence="1">
    <location>
        <begin position="133"/>
        <end position="160"/>
    </location>
</feature>
<evidence type="ECO:0000313" key="3">
    <source>
        <dbReference type="EMBL" id="MCZ0927333.1"/>
    </source>
</evidence>
<evidence type="ECO:0000313" key="4">
    <source>
        <dbReference type="Proteomes" id="UP001321125"/>
    </source>
</evidence>
<protein>
    <submittedName>
        <fullName evidence="3">Tripartite tricarboxylate transporter TctB family protein</fullName>
    </submittedName>
</protein>
<sequence>MNISRLVLGVFAIGLAATFYVTALGYPDKAANMPLIYSVVVALLGAAMVGQEIISTLRRRKVSVEGAATASDADPEETAVSEQEHQRKPWKAMLIFLLAAVYLYSISILGYLGATVGFMVVALSIIGHLSWRFAAIGIVLLVTLVCTVFIGFLGLPVPLLPPLLSS</sequence>
<dbReference type="InterPro" id="IPR009936">
    <property type="entry name" value="DUF1468"/>
</dbReference>
<feature type="transmembrane region" description="Helical" evidence="1">
    <location>
        <begin position="35"/>
        <end position="54"/>
    </location>
</feature>
<evidence type="ECO:0000256" key="1">
    <source>
        <dbReference type="SAM" id="Phobius"/>
    </source>
</evidence>
<keyword evidence="1" id="KW-0472">Membrane</keyword>
<dbReference type="EMBL" id="JAKNQU010000003">
    <property type="protein sequence ID" value="MCZ0927333.1"/>
    <property type="molecule type" value="Genomic_DNA"/>
</dbReference>
<comment type="caution">
    <text evidence="3">The sequence shown here is derived from an EMBL/GenBank/DDBJ whole genome shotgun (WGS) entry which is preliminary data.</text>
</comment>
<evidence type="ECO:0000259" key="2">
    <source>
        <dbReference type="Pfam" id="PF07331"/>
    </source>
</evidence>
<organism evidence="3 4">
    <name type="scientific">Vreelandella janggokensis</name>
    <dbReference type="NCBI Taxonomy" id="370767"/>
    <lineage>
        <taxon>Bacteria</taxon>
        <taxon>Pseudomonadati</taxon>
        <taxon>Pseudomonadota</taxon>
        <taxon>Gammaproteobacteria</taxon>
        <taxon>Oceanospirillales</taxon>
        <taxon>Halomonadaceae</taxon>
        <taxon>Vreelandella</taxon>
    </lineage>
</organism>
<dbReference type="RefSeq" id="WP_085919652.1">
    <property type="nucleotide sequence ID" value="NZ_JAKNQT010000002.1"/>
</dbReference>